<reference evidence="3" key="4">
    <citation type="journal article" date="2015" name="G3 (Bethesda)">
        <title>Genome sequences of three phytopathogenic species of the Magnaporthaceae family of fungi.</title>
        <authorList>
            <person name="Okagaki L.H."/>
            <person name="Nunes C.C."/>
            <person name="Sailsbery J."/>
            <person name="Clay B."/>
            <person name="Brown D."/>
            <person name="John T."/>
            <person name="Oh Y."/>
            <person name="Young N."/>
            <person name="Fitzgerald M."/>
            <person name="Haas B.J."/>
            <person name="Zeng Q."/>
            <person name="Young S."/>
            <person name="Adiconis X."/>
            <person name="Fan L."/>
            <person name="Levin J.Z."/>
            <person name="Mitchell T.K."/>
            <person name="Okubara P.A."/>
            <person name="Farman M.L."/>
            <person name="Kohn L.M."/>
            <person name="Birren B."/>
            <person name="Ma L.-J."/>
            <person name="Dean R.A."/>
        </authorList>
    </citation>
    <scope>NUCLEOTIDE SEQUENCE</scope>
    <source>
        <strain evidence="3">ATCC 64411 / 73-15</strain>
    </source>
</reference>
<sequence>MVHSSNNNTTSLAFLFIFPCTFEFTYPIFPSPTRFVLQASSPASLIISNQRTLKRDVQVLSSHYDGALMAGLTLGSTPHSRVLPAQATSCKRRAEPLDLRRPCRRRHAADRDAFD</sequence>
<accession>A0A0C4E6M6</accession>
<dbReference type="AlphaFoldDB" id="A0A0C4E6M6"/>
<dbReference type="EMBL" id="ADBL01001974">
    <property type="status" value="NOT_ANNOTATED_CDS"/>
    <property type="molecule type" value="Genomic_DNA"/>
</dbReference>
<protein>
    <submittedName>
        <fullName evidence="2 3">Uncharacterized protein</fullName>
    </submittedName>
</protein>
<keyword evidence="4" id="KW-1185">Reference proteome</keyword>
<dbReference type="Proteomes" id="UP000011715">
    <property type="component" value="Unassembled WGS sequence"/>
</dbReference>
<name>A0A0C4E6M6_MAGP6</name>
<evidence type="ECO:0000313" key="4">
    <source>
        <dbReference type="Proteomes" id="UP000011715"/>
    </source>
</evidence>
<keyword evidence="1" id="KW-1133">Transmembrane helix</keyword>
<gene>
    <name evidence="2" type="ORF">MAPG_08170</name>
</gene>
<dbReference type="EnsemblFungi" id="MAPG_08170T0">
    <property type="protein sequence ID" value="MAPG_08170T0"/>
    <property type="gene ID" value="MAPG_08170"/>
</dbReference>
<dbReference type="EMBL" id="GL876972">
    <property type="protein sequence ID" value="KLU89196.1"/>
    <property type="molecule type" value="Genomic_DNA"/>
</dbReference>
<keyword evidence="1" id="KW-0472">Membrane</keyword>
<keyword evidence="1" id="KW-0812">Transmembrane</keyword>
<reference evidence="2" key="2">
    <citation type="submission" date="2010-05" db="EMBL/GenBank/DDBJ databases">
        <title>The Genome Sequence of Magnaporthe poae strain ATCC 64411.</title>
        <authorList>
            <consortium name="The Broad Institute Genome Sequencing Platform"/>
            <consortium name="Broad Institute Genome Sequencing Center for Infectious Disease"/>
            <person name="Ma L.-J."/>
            <person name="Dead R."/>
            <person name="Young S."/>
            <person name="Zeng Q."/>
            <person name="Koehrsen M."/>
            <person name="Alvarado L."/>
            <person name="Berlin A."/>
            <person name="Chapman S.B."/>
            <person name="Chen Z."/>
            <person name="Freedman E."/>
            <person name="Gellesch M."/>
            <person name="Goldberg J."/>
            <person name="Griggs A."/>
            <person name="Gujja S."/>
            <person name="Heilman E.R."/>
            <person name="Heiman D."/>
            <person name="Hepburn T."/>
            <person name="Howarth C."/>
            <person name="Jen D."/>
            <person name="Larson L."/>
            <person name="Mehta T."/>
            <person name="Neiman D."/>
            <person name="Pearson M."/>
            <person name="Roberts A."/>
            <person name="Saif S."/>
            <person name="Shea T."/>
            <person name="Shenoy N."/>
            <person name="Sisk P."/>
            <person name="Stolte C."/>
            <person name="Sykes S."/>
            <person name="Walk T."/>
            <person name="White J."/>
            <person name="Yandava C."/>
            <person name="Haas B."/>
            <person name="Nusbaum C."/>
            <person name="Birren B."/>
        </authorList>
    </citation>
    <scope>NUCLEOTIDE SEQUENCE</scope>
    <source>
        <strain evidence="2">ATCC 64411</strain>
    </source>
</reference>
<reference evidence="4" key="1">
    <citation type="submission" date="2010-05" db="EMBL/GenBank/DDBJ databases">
        <title>The genome sequence of Magnaporthe poae strain ATCC 64411.</title>
        <authorList>
            <person name="Ma L.-J."/>
            <person name="Dead R."/>
            <person name="Young S."/>
            <person name="Zeng Q."/>
            <person name="Koehrsen M."/>
            <person name="Alvarado L."/>
            <person name="Berlin A."/>
            <person name="Chapman S.B."/>
            <person name="Chen Z."/>
            <person name="Freedman E."/>
            <person name="Gellesch M."/>
            <person name="Goldberg J."/>
            <person name="Griggs A."/>
            <person name="Gujja S."/>
            <person name="Heilman E.R."/>
            <person name="Heiman D."/>
            <person name="Hepburn T."/>
            <person name="Howarth C."/>
            <person name="Jen D."/>
            <person name="Larson L."/>
            <person name="Mehta T."/>
            <person name="Neiman D."/>
            <person name="Pearson M."/>
            <person name="Roberts A."/>
            <person name="Saif S."/>
            <person name="Shea T."/>
            <person name="Shenoy N."/>
            <person name="Sisk P."/>
            <person name="Stolte C."/>
            <person name="Sykes S."/>
            <person name="Walk T."/>
            <person name="White J."/>
            <person name="Yandava C."/>
            <person name="Haas B."/>
            <person name="Nusbaum C."/>
            <person name="Birren B."/>
        </authorList>
    </citation>
    <scope>NUCLEOTIDE SEQUENCE [LARGE SCALE GENOMIC DNA]</scope>
    <source>
        <strain evidence="4">ATCC 64411 / 73-15</strain>
    </source>
</reference>
<proteinExistence type="predicted"/>
<evidence type="ECO:0000256" key="1">
    <source>
        <dbReference type="SAM" id="Phobius"/>
    </source>
</evidence>
<evidence type="ECO:0000313" key="3">
    <source>
        <dbReference type="EnsemblFungi" id="MAPG_08170T0"/>
    </source>
</evidence>
<organism evidence="3 4">
    <name type="scientific">Magnaporthiopsis poae (strain ATCC 64411 / 73-15)</name>
    <name type="common">Kentucky bluegrass fungus</name>
    <name type="synonym">Magnaporthe poae</name>
    <dbReference type="NCBI Taxonomy" id="644358"/>
    <lineage>
        <taxon>Eukaryota</taxon>
        <taxon>Fungi</taxon>
        <taxon>Dikarya</taxon>
        <taxon>Ascomycota</taxon>
        <taxon>Pezizomycotina</taxon>
        <taxon>Sordariomycetes</taxon>
        <taxon>Sordariomycetidae</taxon>
        <taxon>Magnaporthales</taxon>
        <taxon>Magnaporthaceae</taxon>
        <taxon>Magnaporthiopsis</taxon>
    </lineage>
</organism>
<feature type="transmembrane region" description="Helical" evidence="1">
    <location>
        <begin position="12"/>
        <end position="29"/>
    </location>
</feature>
<reference evidence="2" key="3">
    <citation type="submission" date="2011-03" db="EMBL/GenBank/DDBJ databases">
        <title>Annotation of Magnaporthe poae ATCC 64411.</title>
        <authorList>
            <person name="Ma L.-J."/>
            <person name="Dead R."/>
            <person name="Young S.K."/>
            <person name="Zeng Q."/>
            <person name="Gargeya S."/>
            <person name="Fitzgerald M."/>
            <person name="Haas B."/>
            <person name="Abouelleil A."/>
            <person name="Alvarado L."/>
            <person name="Arachchi H.M."/>
            <person name="Berlin A."/>
            <person name="Brown A."/>
            <person name="Chapman S.B."/>
            <person name="Chen Z."/>
            <person name="Dunbar C."/>
            <person name="Freedman E."/>
            <person name="Gearin G."/>
            <person name="Gellesch M."/>
            <person name="Goldberg J."/>
            <person name="Griggs A."/>
            <person name="Gujja S."/>
            <person name="Heiman D."/>
            <person name="Howarth C."/>
            <person name="Larson L."/>
            <person name="Lui A."/>
            <person name="MacDonald P.J.P."/>
            <person name="Mehta T."/>
            <person name="Montmayeur A."/>
            <person name="Murphy C."/>
            <person name="Neiman D."/>
            <person name="Pearson M."/>
            <person name="Priest M."/>
            <person name="Roberts A."/>
            <person name="Saif S."/>
            <person name="Shea T."/>
            <person name="Shenoy N."/>
            <person name="Sisk P."/>
            <person name="Stolte C."/>
            <person name="Sykes S."/>
            <person name="Yandava C."/>
            <person name="Wortman J."/>
            <person name="Nusbaum C."/>
            <person name="Birren B."/>
        </authorList>
    </citation>
    <scope>NUCLEOTIDE SEQUENCE</scope>
    <source>
        <strain evidence="2">ATCC 64411</strain>
    </source>
</reference>
<reference evidence="3" key="5">
    <citation type="submission" date="2015-06" db="UniProtKB">
        <authorList>
            <consortium name="EnsemblFungi"/>
        </authorList>
    </citation>
    <scope>IDENTIFICATION</scope>
    <source>
        <strain evidence="3">ATCC 64411</strain>
    </source>
</reference>
<dbReference type="VEuPathDB" id="FungiDB:MAPG_08170"/>
<evidence type="ECO:0000313" key="2">
    <source>
        <dbReference type="EMBL" id="KLU89196.1"/>
    </source>
</evidence>